<dbReference type="EMBL" id="RKQZ01000001">
    <property type="protein sequence ID" value="RPF22197.1"/>
    <property type="molecule type" value="Genomic_DNA"/>
</dbReference>
<comment type="caution">
    <text evidence="1">The sequence shown here is derived from an EMBL/GenBank/DDBJ whole genome shotgun (WGS) entry which is preliminary data.</text>
</comment>
<dbReference type="GO" id="GO:0006281">
    <property type="term" value="P:DNA repair"/>
    <property type="evidence" value="ECO:0007669"/>
    <property type="project" value="InterPro"/>
</dbReference>
<organism evidence="1 2">
    <name type="scientific">Myceligenerans xiligouense</name>
    <dbReference type="NCBI Taxonomy" id="253184"/>
    <lineage>
        <taxon>Bacteria</taxon>
        <taxon>Bacillati</taxon>
        <taxon>Actinomycetota</taxon>
        <taxon>Actinomycetes</taxon>
        <taxon>Micrococcales</taxon>
        <taxon>Promicromonosporaceae</taxon>
        <taxon>Myceligenerans</taxon>
    </lineage>
</organism>
<sequence>MSFQVTGMPEADAVLDEHPFAVVVAMLLDQQYGMEHAFRGPWKIKSRLGSIDPGVIAETDPDRFVELATTPPAIHRYGRSMAGRVQDLARHVVEEYDGDATRIWRDATSGDDLFNRVRALPGYGDQKTKVFIALLAKQLDVRPEGWEKAAGDYALDGYRSVADVTSPETLQKVRDFKKAKKAAAKAAG</sequence>
<dbReference type="InterPro" id="IPR017658">
    <property type="entry name" value="HhH-GPD_base_excis"/>
</dbReference>
<evidence type="ECO:0000313" key="2">
    <source>
        <dbReference type="Proteomes" id="UP000280501"/>
    </source>
</evidence>
<dbReference type="InterPro" id="IPR011257">
    <property type="entry name" value="DNA_glycosylase"/>
</dbReference>
<dbReference type="SUPFAM" id="SSF48150">
    <property type="entry name" value="DNA-glycosylase"/>
    <property type="match status" value="1"/>
</dbReference>
<evidence type="ECO:0000313" key="1">
    <source>
        <dbReference type="EMBL" id="RPF22197.1"/>
    </source>
</evidence>
<protein>
    <submittedName>
        <fullName evidence="1">Putative HhH-GPD family protein</fullName>
    </submittedName>
</protein>
<dbReference type="Proteomes" id="UP000280501">
    <property type="component" value="Unassembled WGS sequence"/>
</dbReference>
<keyword evidence="2" id="KW-1185">Reference proteome</keyword>
<dbReference type="GO" id="GO:0003824">
    <property type="term" value="F:catalytic activity"/>
    <property type="evidence" value="ECO:0007669"/>
    <property type="project" value="InterPro"/>
</dbReference>
<accession>A0A3N4YQ23</accession>
<dbReference type="AlphaFoldDB" id="A0A3N4YQ23"/>
<proteinExistence type="predicted"/>
<name>A0A3N4YQ23_9MICO</name>
<gene>
    <name evidence="1" type="ORF">EDD34_2845</name>
</gene>
<dbReference type="NCBIfam" id="TIGR03252">
    <property type="entry name" value="HhH-GPD-type base excision DNA repair protein"/>
    <property type="match status" value="1"/>
</dbReference>
<reference evidence="1 2" key="1">
    <citation type="submission" date="2018-11" db="EMBL/GenBank/DDBJ databases">
        <title>Sequencing the genomes of 1000 actinobacteria strains.</title>
        <authorList>
            <person name="Klenk H.-P."/>
        </authorList>
    </citation>
    <scope>NUCLEOTIDE SEQUENCE [LARGE SCALE GENOMIC DNA]</scope>
    <source>
        <strain evidence="1 2">DSM 15700</strain>
    </source>
</reference>